<dbReference type="InterPro" id="IPR013083">
    <property type="entry name" value="Znf_RING/FYVE/PHD"/>
</dbReference>
<organism evidence="4">
    <name type="scientific">Anopheles atroparvus</name>
    <name type="common">European mosquito</name>
    <dbReference type="NCBI Taxonomy" id="41427"/>
    <lineage>
        <taxon>Eukaryota</taxon>
        <taxon>Metazoa</taxon>
        <taxon>Ecdysozoa</taxon>
        <taxon>Arthropoda</taxon>
        <taxon>Hexapoda</taxon>
        <taxon>Insecta</taxon>
        <taxon>Pterygota</taxon>
        <taxon>Neoptera</taxon>
        <taxon>Endopterygota</taxon>
        <taxon>Diptera</taxon>
        <taxon>Nematocera</taxon>
        <taxon>Culicoidea</taxon>
        <taxon>Culicidae</taxon>
        <taxon>Anophelinae</taxon>
        <taxon>Anopheles</taxon>
    </lineage>
</organism>
<keyword evidence="2" id="KW-0863">Zinc-finger</keyword>
<evidence type="ECO:0000256" key="2">
    <source>
        <dbReference type="ARBA" id="ARBA00022771"/>
    </source>
</evidence>
<reference evidence="4" key="1">
    <citation type="submission" date="2022-08" db="UniProtKB">
        <authorList>
            <consortium name="EnsemblMetazoa"/>
        </authorList>
    </citation>
    <scope>IDENTIFICATION</scope>
    <source>
        <strain evidence="4">EBRO</strain>
    </source>
</reference>
<evidence type="ECO:0000256" key="3">
    <source>
        <dbReference type="ARBA" id="ARBA00022833"/>
    </source>
</evidence>
<dbReference type="Pfam" id="PF00628">
    <property type="entry name" value="PHD"/>
    <property type="match status" value="1"/>
</dbReference>
<dbReference type="EMBL" id="AXCP01007403">
    <property type="status" value="NOT_ANNOTATED_CDS"/>
    <property type="molecule type" value="Genomic_DNA"/>
</dbReference>
<evidence type="ECO:0000313" key="4">
    <source>
        <dbReference type="EnsemblMetazoa" id="AATE021014-PA.1"/>
    </source>
</evidence>
<dbReference type="AlphaFoldDB" id="A0A182JMU2"/>
<name>A0A182JMU2_ANOAO</name>
<dbReference type="InterPro" id="IPR011011">
    <property type="entry name" value="Znf_FYVE_PHD"/>
</dbReference>
<proteinExistence type="predicted"/>
<dbReference type="SUPFAM" id="SSF57903">
    <property type="entry name" value="FYVE/PHD zinc finger"/>
    <property type="match status" value="1"/>
</dbReference>
<dbReference type="InterPro" id="IPR019787">
    <property type="entry name" value="Znf_PHD-finger"/>
</dbReference>
<dbReference type="EMBL" id="AXCP01007404">
    <property type="status" value="NOT_ANNOTATED_CDS"/>
    <property type="molecule type" value="Genomic_DNA"/>
</dbReference>
<dbReference type="PROSITE" id="PS50016">
    <property type="entry name" value="ZF_PHD_2"/>
    <property type="match status" value="1"/>
</dbReference>
<dbReference type="GO" id="GO:0008270">
    <property type="term" value="F:zinc ion binding"/>
    <property type="evidence" value="ECO:0007669"/>
    <property type="project" value="UniProtKB-KW"/>
</dbReference>
<evidence type="ECO:0000256" key="1">
    <source>
        <dbReference type="ARBA" id="ARBA00022723"/>
    </source>
</evidence>
<keyword evidence="3" id="KW-0862">Zinc</keyword>
<dbReference type="CDD" id="cd15489">
    <property type="entry name" value="PHD_SF"/>
    <property type="match status" value="1"/>
</dbReference>
<dbReference type="InterPro" id="IPR019786">
    <property type="entry name" value="Zinc_finger_PHD-type_CS"/>
</dbReference>
<dbReference type="SMART" id="SM00249">
    <property type="entry name" value="PHD"/>
    <property type="match status" value="1"/>
</dbReference>
<dbReference type="STRING" id="41427.A0A182JMU2"/>
<dbReference type="PROSITE" id="PS01359">
    <property type="entry name" value="ZF_PHD_1"/>
    <property type="match status" value="1"/>
</dbReference>
<dbReference type="EnsemblMetazoa" id="AATE021014-RA">
    <property type="protein sequence ID" value="AATE021014-PA.1"/>
    <property type="gene ID" value="AATE021014"/>
</dbReference>
<dbReference type="Gene3D" id="3.30.40.10">
    <property type="entry name" value="Zinc/RING finger domain, C3HC4 (zinc finger)"/>
    <property type="match status" value="1"/>
</dbReference>
<sequence>MVGELCGVCKGEAKAKIVGCDQCDLIFHLSCVNEDESVYSRDWLCKDCISSAEETVPTVSSSPPPWTSLHTATPCRVTPTAARAPTNVSSERTPAYPSMMEEISTCFRQIMEEQPRPRAGVNNGPRMEDIVDAVMQDVM</sequence>
<accession>A0A182JMU2</accession>
<keyword evidence="1" id="KW-0479">Metal-binding</keyword>
<protein>
    <submittedName>
        <fullName evidence="4">Uncharacterized protein</fullName>
    </submittedName>
</protein>
<dbReference type="InterPro" id="IPR001965">
    <property type="entry name" value="Znf_PHD"/>
</dbReference>
<dbReference type="VEuPathDB" id="VectorBase:AATE021014"/>